<dbReference type="InterPro" id="IPR005084">
    <property type="entry name" value="CBM6"/>
</dbReference>
<organism evidence="4 5">
    <name type="scientific">Actinacidiphila alni</name>
    <dbReference type="NCBI Taxonomy" id="380248"/>
    <lineage>
        <taxon>Bacteria</taxon>
        <taxon>Bacillati</taxon>
        <taxon>Actinomycetota</taxon>
        <taxon>Actinomycetes</taxon>
        <taxon>Kitasatosporales</taxon>
        <taxon>Streptomycetaceae</taxon>
        <taxon>Actinacidiphila</taxon>
    </lineage>
</organism>
<dbReference type="Gene3D" id="2.60.120.260">
    <property type="entry name" value="Galactose-binding domain-like"/>
    <property type="match status" value="1"/>
</dbReference>
<feature type="domain" description="CBM6" evidence="3">
    <location>
        <begin position="38"/>
        <end position="161"/>
    </location>
</feature>
<dbReference type="PROSITE" id="PS51175">
    <property type="entry name" value="CBM6"/>
    <property type="match status" value="1"/>
</dbReference>
<dbReference type="InterPro" id="IPR008979">
    <property type="entry name" value="Galactose-bd-like_sf"/>
</dbReference>
<keyword evidence="5" id="KW-1185">Reference proteome</keyword>
<feature type="chain" id="PRO_5039147640" evidence="2">
    <location>
        <begin position="21"/>
        <end position="524"/>
    </location>
</feature>
<dbReference type="Pfam" id="PF07470">
    <property type="entry name" value="Glyco_hydro_88"/>
    <property type="match status" value="1"/>
</dbReference>
<dbReference type="EMBL" id="FONG01000023">
    <property type="protein sequence ID" value="SFF66246.1"/>
    <property type="molecule type" value="Genomic_DNA"/>
</dbReference>
<dbReference type="Gene3D" id="1.50.10.10">
    <property type="match status" value="1"/>
</dbReference>
<dbReference type="InterPro" id="IPR052043">
    <property type="entry name" value="PolySaccharide_Degr_Enz"/>
</dbReference>
<keyword evidence="1 4" id="KW-0378">Hydrolase</keyword>
<dbReference type="SUPFAM" id="SSF49785">
    <property type="entry name" value="Galactose-binding domain-like"/>
    <property type="match status" value="1"/>
</dbReference>
<evidence type="ECO:0000256" key="1">
    <source>
        <dbReference type="ARBA" id="ARBA00022801"/>
    </source>
</evidence>
<reference evidence="4 5" key="1">
    <citation type="submission" date="2016-10" db="EMBL/GenBank/DDBJ databases">
        <authorList>
            <person name="de Groot N.N."/>
        </authorList>
    </citation>
    <scope>NUCLEOTIDE SEQUENCE [LARGE SCALE GENOMIC DNA]</scope>
    <source>
        <strain evidence="4 5">CGMCC 4.3510</strain>
    </source>
</reference>
<dbReference type="SUPFAM" id="SSF48208">
    <property type="entry name" value="Six-hairpin glycosidases"/>
    <property type="match status" value="1"/>
</dbReference>
<keyword evidence="2" id="KW-0732">Signal</keyword>
<dbReference type="InterPro" id="IPR008928">
    <property type="entry name" value="6-hairpin_glycosidase_sf"/>
</dbReference>
<dbReference type="InterPro" id="IPR010905">
    <property type="entry name" value="Glyco_hydro_88"/>
</dbReference>
<evidence type="ECO:0000259" key="3">
    <source>
        <dbReference type="PROSITE" id="PS51175"/>
    </source>
</evidence>
<proteinExistence type="predicted"/>
<feature type="signal peptide" evidence="2">
    <location>
        <begin position="1"/>
        <end position="20"/>
    </location>
</feature>
<dbReference type="PANTHER" id="PTHR33886:SF8">
    <property type="entry name" value="UNSATURATED RHAMNOGALACTURONAN HYDROLASE (EUROFUNG)"/>
    <property type="match status" value="1"/>
</dbReference>
<dbReference type="RefSeq" id="WP_093716808.1">
    <property type="nucleotide sequence ID" value="NZ_FONG01000023.1"/>
</dbReference>
<dbReference type="Proteomes" id="UP000199323">
    <property type="component" value="Unassembled WGS sequence"/>
</dbReference>
<evidence type="ECO:0000256" key="2">
    <source>
        <dbReference type="SAM" id="SignalP"/>
    </source>
</evidence>
<dbReference type="CDD" id="cd04082">
    <property type="entry name" value="CBM35_pectate_lyase-like"/>
    <property type="match status" value="1"/>
</dbReference>
<accession>A0A1I2KMU7</accession>
<dbReference type="GO" id="GO:0030246">
    <property type="term" value="F:carbohydrate binding"/>
    <property type="evidence" value="ECO:0007669"/>
    <property type="project" value="InterPro"/>
</dbReference>
<dbReference type="InterPro" id="IPR012341">
    <property type="entry name" value="6hp_glycosidase-like_sf"/>
</dbReference>
<dbReference type="STRING" id="380248.SAMN05216251_12383"/>
<dbReference type="GO" id="GO:0005975">
    <property type="term" value="P:carbohydrate metabolic process"/>
    <property type="evidence" value="ECO:0007669"/>
    <property type="project" value="InterPro"/>
</dbReference>
<gene>
    <name evidence="4" type="ORF">SAMN05216251_12383</name>
</gene>
<evidence type="ECO:0000313" key="5">
    <source>
        <dbReference type="Proteomes" id="UP000199323"/>
    </source>
</evidence>
<protein>
    <submittedName>
        <fullName evidence="4">Rhamnogalacturonyl hydrolase YesR</fullName>
    </submittedName>
</protein>
<dbReference type="OrthoDB" id="6381507at2"/>
<dbReference type="PANTHER" id="PTHR33886">
    <property type="entry name" value="UNSATURATED RHAMNOGALACTURONAN HYDROLASE (EUROFUNG)"/>
    <property type="match status" value="1"/>
</dbReference>
<name>A0A1I2KMU7_9ACTN</name>
<dbReference type="GO" id="GO:0016787">
    <property type="term" value="F:hydrolase activity"/>
    <property type="evidence" value="ECO:0007669"/>
    <property type="project" value="UniProtKB-KW"/>
</dbReference>
<dbReference type="AlphaFoldDB" id="A0A1I2KMU7"/>
<evidence type="ECO:0000313" key="4">
    <source>
        <dbReference type="EMBL" id="SFF66246.1"/>
    </source>
</evidence>
<dbReference type="Pfam" id="PF16990">
    <property type="entry name" value="CBM_35"/>
    <property type="match status" value="1"/>
</dbReference>
<sequence>MRTRAAAAVLALLAASFAVAVGPAGPAHAAAAGPSAATVYEAENATIFHGTVDTDHLGYTGTGFVNTANEAGAYVEFAVDAPAAGAATLALRYSNGTAATRPSGVGVNGTTVSTPAFAPTTDWNTWAVSRIPVTLKAGGNLVRVTATTAGGLPDLDSLTVADTLNTQWSDALVDSTMQRYTPATVGGWSYPVALYMMGQYQLAQHTADPARRAALIAYVRAWADRFVDANGHIANSFTSLDSMMPGQVMIALYRETGQTKYGLAAKQIHDRLLPGAGYPTTADGGFWHATGADRANQLWADGTFMADPFMAQYGKYIGDSDRSFDIATKQLVVYASHLQQPNGLLKHAYDASKAASWADPVTGLAPETWCRAVGWYGVAATEILDLIPADHPRRAQLISIVRNLVQGMAAYQDPATGRWFQVVDKGGNADNWTETSCSAMFTQTIDTAVRRGWVARDTYQPVVDAGKRGELARISLHTDGLTYLTGISVGTNVADYAYYVGRPQATNDFHGLGVFLFFYEEVYH</sequence>